<reference evidence="10 11" key="1">
    <citation type="journal article" date="2022" name="Nat. Plants">
        <title>Genomes of leafy and leafless Platanthera orchids illuminate the evolution of mycoheterotrophy.</title>
        <authorList>
            <person name="Li M.H."/>
            <person name="Liu K.W."/>
            <person name="Li Z."/>
            <person name="Lu H.C."/>
            <person name="Ye Q.L."/>
            <person name="Zhang D."/>
            <person name="Wang J.Y."/>
            <person name="Li Y.F."/>
            <person name="Zhong Z.M."/>
            <person name="Liu X."/>
            <person name="Yu X."/>
            <person name="Liu D.K."/>
            <person name="Tu X.D."/>
            <person name="Liu B."/>
            <person name="Hao Y."/>
            <person name="Liao X.Y."/>
            <person name="Jiang Y.T."/>
            <person name="Sun W.H."/>
            <person name="Chen J."/>
            <person name="Chen Y.Q."/>
            <person name="Ai Y."/>
            <person name="Zhai J.W."/>
            <person name="Wu S.S."/>
            <person name="Zhou Z."/>
            <person name="Hsiao Y.Y."/>
            <person name="Wu W.L."/>
            <person name="Chen Y.Y."/>
            <person name="Lin Y.F."/>
            <person name="Hsu J.L."/>
            <person name="Li C.Y."/>
            <person name="Wang Z.W."/>
            <person name="Zhao X."/>
            <person name="Zhong W.Y."/>
            <person name="Ma X.K."/>
            <person name="Ma L."/>
            <person name="Huang J."/>
            <person name="Chen G.Z."/>
            <person name="Huang M.Z."/>
            <person name="Huang L."/>
            <person name="Peng D.H."/>
            <person name="Luo Y.B."/>
            <person name="Zou S.Q."/>
            <person name="Chen S.P."/>
            <person name="Lan S."/>
            <person name="Tsai W.C."/>
            <person name="Van de Peer Y."/>
            <person name="Liu Z.J."/>
        </authorList>
    </citation>
    <scope>NUCLEOTIDE SEQUENCE [LARGE SCALE GENOMIC DNA]</scope>
    <source>
        <strain evidence="10">Lor288</strain>
    </source>
</reference>
<organism evidence="10 11">
    <name type="scientific">Platanthera guangdongensis</name>
    <dbReference type="NCBI Taxonomy" id="2320717"/>
    <lineage>
        <taxon>Eukaryota</taxon>
        <taxon>Viridiplantae</taxon>
        <taxon>Streptophyta</taxon>
        <taxon>Embryophyta</taxon>
        <taxon>Tracheophyta</taxon>
        <taxon>Spermatophyta</taxon>
        <taxon>Magnoliopsida</taxon>
        <taxon>Liliopsida</taxon>
        <taxon>Asparagales</taxon>
        <taxon>Orchidaceae</taxon>
        <taxon>Orchidoideae</taxon>
        <taxon>Orchideae</taxon>
        <taxon>Orchidinae</taxon>
        <taxon>Platanthera</taxon>
    </lineage>
</organism>
<dbReference type="InterPro" id="IPR050591">
    <property type="entry name" value="GSK-3"/>
</dbReference>
<feature type="binding site" evidence="7">
    <location>
        <position position="582"/>
    </location>
    <ligand>
        <name>ATP</name>
        <dbReference type="ChEBI" id="CHEBI:30616"/>
    </ligand>
</feature>
<proteinExistence type="inferred from homology"/>
<evidence type="ECO:0000256" key="5">
    <source>
        <dbReference type="ARBA" id="ARBA00022777"/>
    </source>
</evidence>
<name>A0ABR2M3S1_9ASPA</name>
<dbReference type="PROSITE" id="PS00107">
    <property type="entry name" value="PROTEIN_KINASE_ATP"/>
    <property type="match status" value="1"/>
</dbReference>
<dbReference type="PROSITE" id="PS50011">
    <property type="entry name" value="PROTEIN_KINASE_DOM"/>
    <property type="match status" value="1"/>
</dbReference>
<evidence type="ECO:0000256" key="4">
    <source>
        <dbReference type="ARBA" id="ARBA00022741"/>
    </source>
</evidence>
<keyword evidence="5" id="KW-0418">Kinase</keyword>
<keyword evidence="6 7" id="KW-0067">ATP-binding</keyword>
<dbReference type="Proteomes" id="UP001412067">
    <property type="component" value="Unassembled WGS sequence"/>
</dbReference>
<evidence type="ECO:0000256" key="6">
    <source>
        <dbReference type="ARBA" id="ARBA00022840"/>
    </source>
</evidence>
<comment type="similarity">
    <text evidence="1">Belongs to the protein kinase superfamily. CMGC Ser/Thr protein kinase family. GSK-3 subfamily.</text>
</comment>
<dbReference type="PANTHER" id="PTHR24057">
    <property type="entry name" value="GLYCOGEN SYNTHASE KINASE-3 ALPHA"/>
    <property type="match status" value="1"/>
</dbReference>
<accession>A0ABR2M3S1</accession>
<gene>
    <name evidence="10" type="ORF">KSP40_PGU018248</name>
</gene>
<keyword evidence="3" id="KW-0808">Transferase</keyword>
<dbReference type="InterPro" id="IPR011009">
    <property type="entry name" value="Kinase-like_dom_sf"/>
</dbReference>
<keyword evidence="11" id="KW-1185">Reference proteome</keyword>
<dbReference type="Gene3D" id="3.30.200.20">
    <property type="entry name" value="Phosphorylase Kinase, domain 1"/>
    <property type="match status" value="1"/>
</dbReference>
<keyword evidence="2" id="KW-0723">Serine/threonine-protein kinase</keyword>
<comment type="caution">
    <text evidence="10">The sequence shown here is derived from an EMBL/GenBank/DDBJ whole genome shotgun (WGS) entry which is preliminary data.</text>
</comment>
<dbReference type="EMBL" id="JBBWWR010000012">
    <property type="protein sequence ID" value="KAK8958683.1"/>
    <property type="molecule type" value="Genomic_DNA"/>
</dbReference>
<dbReference type="SUPFAM" id="SSF56112">
    <property type="entry name" value="Protein kinase-like (PK-like)"/>
    <property type="match status" value="1"/>
</dbReference>
<sequence length="634" mass="69779">MVSTTDIGGDITSVNAKDFSTDIVDKVCADNKQETTSGDAPAEGLILSSLHKGVDNVIDLADADEQAANFAGLSSECEVADSEIRGDISKDAKAVNLPGTTQQSMEMSTPLIAQLKGLLVQQRRQIELYVYNSIKELRQNLSTEIKSIRFDVNLMKLAAKTVPTMVFTTDIGGDITSVNAKDFSTDIVDKVCADNKEETTSGDAPAEGLILSSLYKGVDNVIDLADADEQAANFAGLSSECEVADSEIRGDISKDAKAVNLPGTTQQSMEMSTPLIAQLKGLLVQQRRQIELYVYNSIKELRQNLSTEIKSIRFDVNLMKNKPLIQNVVLLHAPGLDAALYWSHTKCFRGLADSFGIPKPILSFCCMADETQTVDEILTCKVNRKREKVDSKQEVATKCTQGNGTETGHIIVTTIGGRNGQPKQTISYMAERVVGNGSFGIVFQIATSYSSAPFLSRVDLRKLYRSANADLPAILTAFRKPRERHELVMLQLRRIWKDLHSGGRGGKQERRRAETSGVRTANRGGEAMTVFVLLLPNHADLLWQFQADTISYMAERVVGNGSFGIVFQAKCLETGETVAIKKVLLDKRYKNQELQTMRLLDHPNVVALKHCFFSTTEKDELYLNLVLEYVPEST</sequence>
<evidence type="ECO:0000256" key="2">
    <source>
        <dbReference type="ARBA" id="ARBA00022527"/>
    </source>
</evidence>
<feature type="region of interest" description="Disordered" evidence="8">
    <location>
        <begin position="501"/>
        <end position="520"/>
    </location>
</feature>
<feature type="domain" description="Protein kinase" evidence="9">
    <location>
        <begin position="552"/>
        <end position="634"/>
    </location>
</feature>
<evidence type="ECO:0000313" key="10">
    <source>
        <dbReference type="EMBL" id="KAK8958683.1"/>
    </source>
</evidence>
<evidence type="ECO:0000256" key="1">
    <source>
        <dbReference type="ARBA" id="ARBA00005527"/>
    </source>
</evidence>
<protein>
    <recommendedName>
        <fullName evidence="9">Protein kinase domain-containing protein</fullName>
    </recommendedName>
</protein>
<keyword evidence="4 7" id="KW-0547">Nucleotide-binding</keyword>
<dbReference type="PANTHER" id="PTHR24057:SF0">
    <property type="entry name" value="PROTEIN KINASE SHAGGY-RELATED"/>
    <property type="match status" value="1"/>
</dbReference>
<evidence type="ECO:0000256" key="8">
    <source>
        <dbReference type="SAM" id="MobiDB-lite"/>
    </source>
</evidence>
<evidence type="ECO:0000313" key="11">
    <source>
        <dbReference type="Proteomes" id="UP001412067"/>
    </source>
</evidence>
<dbReference type="InterPro" id="IPR017441">
    <property type="entry name" value="Protein_kinase_ATP_BS"/>
</dbReference>
<evidence type="ECO:0000256" key="3">
    <source>
        <dbReference type="ARBA" id="ARBA00022679"/>
    </source>
</evidence>
<dbReference type="Pfam" id="PF00069">
    <property type="entry name" value="Pkinase"/>
    <property type="match status" value="1"/>
</dbReference>
<evidence type="ECO:0000259" key="9">
    <source>
        <dbReference type="PROSITE" id="PS50011"/>
    </source>
</evidence>
<feature type="compositionally biased region" description="Basic and acidic residues" evidence="8">
    <location>
        <begin position="501"/>
        <end position="514"/>
    </location>
</feature>
<evidence type="ECO:0000256" key="7">
    <source>
        <dbReference type="PROSITE-ProRule" id="PRU10141"/>
    </source>
</evidence>
<dbReference type="InterPro" id="IPR000719">
    <property type="entry name" value="Prot_kinase_dom"/>
</dbReference>